<dbReference type="Proteomes" id="UP000887579">
    <property type="component" value="Unplaced"/>
</dbReference>
<accession>A0AC34GM79</accession>
<evidence type="ECO:0000313" key="2">
    <source>
        <dbReference type="WBParaSite" id="ES5_v2.g30538.t1"/>
    </source>
</evidence>
<proteinExistence type="predicted"/>
<protein>
    <submittedName>
        <fullName evidence="2">Uncharacterized protein</fullName>
    </submittedName>
</protein>
<reference evidence="2" key="1">
    <citation type="submission" date="2022-11" db="UniProtKB">
        <authorList>
            <consortium name="WormBaseParasite"/>
        </authorList>
    </citation>
    <scope>IDENTIFICATION</scope>
</reference>
<evidence type="ECO:0000313" key="1">
    <source>
        <dbReference type="Proteomes" id="UP000887579"/>
    </source>
</evidence>
<sequence length="124" mass="13829">PQEYACKTPPGIDADVVEVSWSIRRPNTIQYTTPAIHCYCVTSTDTHTRGFFGGHAYGEKKASTALTTEKCAELQMELEQGKLTLYDGFAGTALKPHFPDRNWPLWMQNDEVPVTNCYIANATV</sequence>
<dbReference type="WBParaSite" id="ES5_v2.g30538.t1">
    <property type="protein sequence ID" value="ES5_v2.g30538.t1"/>
    <property type="gene ID" value="ES5_v2.g30538"/>
</dbReference>
<name>A0AC34GM79_9BILA</name>
<organism evidence="1 2">
    <name type="scientific">Panagrolaimus sp. ES5</name>
    <dbReference type="NCBI Taxonomy" id="591445"/>
    <lineage>
        <taxon>Eukaryota</taxon>
        <taxon>Metazoa</taxon>
        <taxon>Ecdysozoa</taxon>
        <taxon>Nematoda</taxon>
        <taxon>Chromadorea</taxon>
        <taxon>Rhabditida</taxon>
        <taxon>Tylenchina</taxon>
        <taxon>Panagrolaimomorpha</taxon>
        <taxon>Panagrolaimoidea</taxon>
        <taxon>Panagrolaimidae</taxon>
        <taxon>Panagrolaimus</taxon>
    </lineage>
</organism>